<proteinExistence type="inferred from homology"/>
<dbReference type="Gene3D" id="3.40.50.12780">
    <property type="entry name" value="N-terminal domain of ligase-like"/>
    <property type="match status" value="1"/>
</dbReference>
<evidence type="ECO:0000259" key="4">
    <source>
        <dbReference type="Pfam" id="PF13193"/>
    </source>
</evidence>
<dbReference type="SUPFAM" id="SSF56801">
    <property type="entry name" value="Acetyl-CoA synthetase-like"/>
    <property type="match status" value="1"/>
</dbReference>
<comment type="similarity">
    <text evidence="1">Belongs to the ATP-dependent AMP-binding enzyme family.</text>
</comment>
<keyword evidence="6" id="KW-1185">Reference proteome</keyword>
<dbReference type="GO" id="GO:0004467">
    <property type="term" value="F:long-chain fatty acid-CoA ligase activity"/>
    <property type="evidence" value="ECO:0007669"/>
    <property type="project" value="UniProtKB-EC"/>
</dbReference>
<sequence>MHTQSQSTPRSAGGGGGQILAETLRRQAHACRDRTAFVFGERRTSYSSLDELTNRVAQALAAAGCEPGARAAVLAGDSDHVYEVIGGCAKAGVVSLGINWRLAPPEIRFILEDSGARVLFVDAEFYSKVAAAIGDLEGLATVVVLEGAVEGLTAYAAWRDAAPAIDPCLTQSADDPVVQMYTSGTTGLPKGVVLANRSFFAVVDAMAAAGDGWIGWRGDDVSLLNIPSFHIGGLWWAMTGLNAGATGVILRAFNPGQVIDQVQRHRVTKVCMVPAMMQMVLAEPAAASADWSSLEAIVYGGSPIPRTLLERAMDTFGCEFAQIYGLTETGNTAVCLRHADHLDPSGERLKAAGRPYPGVRVEIIDREGRALPPREVGEIRVHSPANMLGYWNRPEATEATLRDGWVYTGDAGYLDEQGFVFVHDRVKDMIIYAGENVYPAEIESVLCAHPDVVEAAVIGVPDERWGEAVKAIVVRREGSDLRARALLAHARASLADFKVPKTVDWIDALPRTPSGKIKKAQLRTPYWEGRERQVN</sequence>
<feature type="domain" description="AMP-dependent synthetase/ligase" evidence="3">
    <location>
        <begin position="24"/>
        <end position="391"/>
    </location>
</feature>
<evidence type="ECO:0000259" key="3">
    <source>
        <dbReference type="Pfam" id="PF00501"/>
    </source>
</evidence>
<reference evidence="5 6" key="1">
    <citation type="submission" date="2019-02" db="EMBL/GenBank/DDBJ databases">
        <title>Deep-cultivation of Planctomycetes and their phenomic and genomic characterization uncovers novel biology.</title>
        <authorList>
            <person name="Wiegand S."/>
            <person name="Jogler M."/>
            <person name="Boedeker C."/>
            <person name="Pinto D."/>
            <person name="Vollmers J."/>
            <person name="Rivas-Marin E."/>
            <person name="Kohn T."/>
            <person name="Peeters S.H."/>
            <person name="Heuer A."/>
            <person name="Rast P."/>
            <person name="Oberbeckmann S."/>
            <person name="Bunk B."/>
            <person name="Jeske O."/>
            <person name="Meyerdierks A."/>
            <person name="Storesund J.E."/>
            <person name="Kallscheuer N."/>
            <person name="Luecker S."/>
            <person name="Lage O.M."/>
            <person name="Pohl T."/>
            <person name="Merkel B.J."/>
            <person name="Hornburger P."/>
            <person name="Mueller R.-W."/>
            <person name="Bruemmer F."/>
            <person name="Labrenz M."/>
            <person name="Spormann A.M."/>
            <person name="Op den Camp H."/>
            <person name="Overmann J."/>
            <person name="Amann R."/>
            <person name="Jetten M.S.M."/>
            <person name="Mascher T."/>
            <person name="Medema M.H."/>
            <person name="Devos D.P."/>
            <person name="Kaster A.-K."/>
            <person name="Ovreas L."/>
            <person name="Rohde M."/>
            <person name="Galperin M.Y."/>
            <person name="Jogler C."/>
        </authorList>
    </citation>
    <scope>NUCLEOTIDE SEQUENCE [LARGE SCALE GENOMIC DNA]</scope>
    <source>
        <strain evidence="5 6">Pla133</strain>
    </source>
</reference>
<evidence type="ECO:0000313" key="6">
    <source>
        <dbReference type="Proteomes" id="UP000316921"/>
    </source>
</evidence>
<gene>
    <name evidence="5" type="ORF">Pla133_05190</name>
</gene>
<dbReference type="Gene3D" id="3.30.300.30">
    <property type="match status" value="1"/>
</dbReference>
<dbReference type="EMBL" id="CP036287">
    <property type="protein sequence ID" value="QDU65454.1"/>
    <property type="molecule type" value="Genomic_DNA"/>
</dbReference>
<evidence type="ECO:0000256" key="1">
    <source>
        <dbReference type="ARBA" id="ARBA00006432"/>
    </source>
</evidence>
<organism evidence="5 6">
    <name type="scientific">Engelhardtia mirabilis</name>
    <dbReference type="NCBI Taxonomy" id="2528011"/>
    <lineage>
        <taxon>Bacteria</taxon>
        <taxon>Pseudomonadati</taxon>
        <taxon>Planctomycetota</taxon>
        <taxon>Planctomycetia</taxon>
        <taxon>Planctomycetia incertae sedis</taxon>
        <taxon>Engelhardtia</taxon>
    </lineage>
</organism>
<protein>
    <submittedName>
        <fullName evidence="5">Long-chain-fatty-acid--CoA ligase FadD13</fullName>
        <ecNumber evidence="5">6.2.1.3</ecNumber>
    </submittedName>
</protein>
<dbReference type="InterPro" id="IPR045851">
    <property type="entry name" value="AMP-bd_C_sf"/>
</dbReference>
<evidence type="ECO:0000256" key="2">
    <source>
        <dbReference type="ARBA" id="ARBA00022598"/>
    </source>
</evidence>
<dbReference type="PANTHER" id="PTHR43767">
    <property type="entry name" value="LONG-CHAIN-FATTY-ACID--COA LIGASE"/>
    <property type="match status" value="1"/>
</dbReference>
<keyword evidence="2 5" id="KW-0436">Ligase</keyword>
<evidence type="ECO:0000313" key="5">
    <source>
        <dbReference type="EMBL" id="QDU65454.1"/>
    </source>
</evidence>
<dbReference type="InterPro" id="IPR050237">
    <property type="entry name" value="ATP-dep_AMP-bd_enzyme"/>
</dbReference>
<dbReference type="InterPro" id="IPR025110">
    <property type="entry name" value="AMP-bd_C"/>
</dbReference>
<dbReference type="KEGG" id="pbap:Pla133_05190"/>
<dbReference type="Pfam" id="PF13193">
    <property type="entry name" value="AMP-binding_C"/>
    <property type="match status" value="1"/>
</dbReference>
<dbReference type="PANTHER" id="PTHR43767:SF1">
    <property type="entry name" value="NONRIBOSOMAL PEPTIDE SYNTHASE PES1 (EUROFUNG)-RELATED"/>
    <property type="match status" value="1"/>
</dbReference>
<dbReference type="AlphaFoldDB" id="A0A518BEN8"/>
<dbReference type="NCBIfam" id="NF004837">
    <property type="entry name" value="PRK06187.1"/>
    <property type="match status" value="1"/>
</dbReference>
<dbReference type="Proteomes" id="UP000316921">
    <property type="component" value="Chromosome"/>
</dbReference>
<feature type="domain" description="AMP-binding enzyme C-terminal" evidence="4">
    <location>
        <begin position="441"/>
        <end position="516"/>
    </location>
</feature>
<accession>A0A518BEN8</accession>
<dbReference type="InterPro" id="IPR000873">
    <property type="entry name" value="AMP-dep_synth/lig_dom"/>
</dbReference>
<dbReference type="RefSeq" id="WP_145062065.1">
    <property type="nucleotide sequence ID" value="NZ_CP036287.1"/>
</dbReference>
<dbReference type="EC" id="6.2.1.3" evidence="5"/>
<dbReference type="Pfam" id="PF00501">
    <property type="entry name" value="AMP-binding"/>
    <property type="match status" value="1"/>
</dbReference>
<dbReference type="InterPro" id="IPR042099">
    <property type="entry name" value="ANL_N_sf"/>
</dbReference>
<name>A0A518BEN8_9BACT</name>
<dbReference type="FunFam" id="3.30.300.30:FF:000008">
    <property type="entry name" value="2,3-dihydroxybenzoate-AMP ligase"/>
    <property type="match status" value="1"/>
</dbReference>